<keyword evidence="1" id="KW-0472">Membrane</keyword>
<proteinExistence type="predicted"/>
<dbReference type="PANTHER" id="PTHR34219">
    <property type="entry name" value="IRON-REGULATED INNER MEMBRANE PROTEIN-RELATED"/>
    <property type="match status" value="1"/>
</dbReference>
<comment type="caution">
    <text evidence="2">The sequence shown here is derived from an EMBL/GenBank/DDBJ whole genome shotgun (WGS) entry which is preliminary data.</text>
</comment>
<feature type="transmembrane region" description="Helical" evidence="1">
    <location>
        <begin position="327"/>
        <end position="351"/>
    </location>
</feature>
<feature type="transmembrane region" description="Helical" evidence="1">
    <location>
        <begin position="118"/>
        <end position="144"/>
    </location>
</feature>
<sequence>MDDLSQWVPWNYYKPLLPFYKCYMADKEHTVLYVSAKTGEIIQETKRLERWSARLGAIPHWIYFKQLRSLEKTWRLVVIILASLGILMTVTGIYAGVIRYRKRSKNSITPYKKFWYKWHHITGFFFGFFVFTFVLSGLISVSSIPDWMVGVKKSDKVKVGWNQKLDLRMHHHTTPWNIYKALDNKDGVRKIEWKSVLGQAQYHVYYEDYQKPDVYTLYNDSVISQRPYSMSDIQSQANILLGQIPFSIQEQFTYDNYYAGSGMIYLPQPAYKIMVDDVANTWLYIDPASGEAVKTLTRNTRLRRWLYRFLHTLDIPMLKKMDGLRKTILVLLCLMGLAISVTGFVIGIKWFKRNLGW</sequence>
<protein>
    <submittedName>
        <fullName evidence="2">Putative iron-regulated membrane protein</fullName>
    </submittedName>
</protein>
<dbReference type="STRING" id="869213.GCA_000517085_04177"/>
<feature type="transmembrane region" description="Helical" evidence="1">
    <location>
        <begin position="74"/>
        <end position="98"/>
    </location>
</feature>
<evidence type="ECO:0000256" key="1">
    <source>
        <dbReference type="SAM" id="Phobius"/>
    </source>
</evidence>
<evidence type="ECO:0000313" key="2">
    <source>
        <dbReference type="EMBL" id="GAF02078.1"/>
    </source>
</evidence>
<gene>
    <name evidence="2" type="ORF">JCM21142_1706</name>
</gene>
<keyword evidence="1" id="KW-0812">Transmembrane</keyword>
<dbReference type="Proteomes" id="UP000019402">
    <property type="component" value="Unassembled WGS sequence"/>
</dbReference>
<keyword evidence="3" id="KW-1185">Reference proteome</keyword>
<dbReference type="EMBL" id="BAMD01000005">
    <property type="protein sequence ID" value="GAF02078.1"/>
    <property type="molecule type" value="Genomic_DNA"/>
</dbReference>
<accession>W7Y3E5</accession>
<keyword evidence="1" id="KW-1133">Transmembrane helix</keyword>
<name>W7Y3E5_9BACT</name>
<organism evidence="2 3">
    <name type="scientific">Saccharicrinis fermentans DSM 9555 = JCM 21142</name>
    <dbReference type="NCBI Taxonomy" id="869213"/>
    <lineage>
        <taxon>Bacteria</taxon>
        <taxon>Pseudomonadati</taxon>
        <taxon>Bacteroidota</taxon>
        <taxon>Bacteroidia</taxon>
        <taxon>Marinilabiliales</taxon>
        <taxon>Marinilabiliaceae</taxon>
        <taxon>Saccharicrinis</taxon>
    </lineage>
</organism>
<dbReference type="InterPro" id="IPR005625">
    <property type="entry name" value="PepSY-ass_TM"/>
</dbReference>
<reference evidence="2 3" key="1">
    <citation type="journal article" date="2014" name="Genome Announc.">
        <title>Draft Genome Sequence of Cytophaga fermentans JCM 21142T, a Facultative Anaerobe Isolated from Marine Mud.</title>
        <authorList>
            <person name="Starns D."/>
            <person name="Oshima K."/>
            <person name="Suda W."/>
            <person name="Iino T."/>
            <person name="Yuki M."/>
            <person name="Inoue J."/>
            <person name="Kitamura K."/>
            <person name="Iida T."/>
            <person name="Darby A."/>
            <person name="Hattori M."/>
            <person name="Ohkuma M."/>
        </authorList>
    </citation>
    <scope>NUCLEOTIDE SEQUENCE [LARGE SCALE GENOMIC DNA]</scope>
    <source>
        <strain evidence="2 3">JCM 21142</strain>
    </source>
</reference>
<dbReference type="AlphaFoldDB" id="W7Y3E5"/>
<dbReference type="Pfam" id="PF03929">
    <property type="entry name" value="PepSY_TM"/>
    <property type="match status" value="1"/>
</dbReference>
<evidence type="ECO:0000313" key="3">
    <source>
        <dbReference type="Proteomes" id="UP000019402"/>
    </source>
</evidence>
<dbReference type="eggNOG" id="COG3182">
    <property type="taxonomic scope" value="Bacteria"/>
</dbReference>
<dbReference type="PANTHER" id="PTHR34219:SF6">
    <property type="entry name" value="BLR3280 PROTEIN"/>
    <property type="match status" value="1"/>
</dbReference>